<dbReference type="Pfam" id="PF00196">
    <property type="entry name" value="GerE"/>
    <property type="match status" value="1"/>
</dbReference>
<evidence type="ECO:0000256" key="1">
    <source>
        <dbReference type="ARBA" id="ARBA00022553"/>
    </source>
</evidence>
<keyword evidence="1 3" id="KW-0597">Phosphoprotein</keyword>
<name>A0A2Z2JNL4_9FLOR</name>
<dbReference type="PANTHER" id="PTHR43547">
    <property type="entry name" value="TWO-COMPONENT HISTIDINE KINASE"/>
    <property type="match status" value="1"/>
</dbReference>
<dbReference type="SMART" id="SM00448">
    <property type="entry name" value="REC"/>
    <property type="match status" value="1"/>
</dbReference>
<dbReference type="Gene3D" id="3.40.50.2300">
    <property type="match status" value="1"/>
</dbReference>
<feature type="domain" description="Response regulatory" evidence="5">
    <location>
        <begin position="9"/>
        <end position="125"/>
    </location>
</feature>
<dbReference type="CDD" id="cd06170">
    <property type="entry name" value="LuxR_C_like"/>
    <property type="match status" value="1"/>
</dbReference>
<proteinExistence type="predicted"/>
<dbReference type="Pfam" id="PF00072">
    <property type="entry name" value="Response_reg"/>
    <property type="match status" value="1"/>
</dbReference>
<protein>
    <submittedName>
        <fullName evidence="6">Ycf29</fullName>
    </submittedName>
</protein>
<dbReference type="SMART" id="SM00421">
    <property type="entry name" value="HTH_LUXR"/>
    <property type="match status" value="1"/>
</dbReference>
<reference evidence="6" key="1">
    <citation type="submission" date="2016-10" db="EMBL/GenBank/DDBJ databases">
        <title>Early insights into the genome sequencing of Gracilaria changii (Rhodophyta, Gracilariales).</title>
        <authorList>
            <person name="Ho C.-L."/>
        </authorList>
    </citation>
    <scope>NUCLEOTIDE SEQUENCE</scope>
</reference>
<dbReference type="InterPro" id="IPR000792">
    <property type="entry name" value="Tscrpt_reg_LuxR_C"/>
</dbReference>
<evidence type="ECO:0000256" key="3">
    <source>
        <dbReference type="PROSITE-ProRule" id="PRU00169"/>
    </source>
</evidence>
<dbReference type="GO" id="GO:0003677">
    <property type="term" value="F:DNA binding"/>
    <property type="evidence" value="ECO:0007669"/>
    <property type="project" value="UniProtKB-KW"/>
</dbReference>
<organism evidence="6">
    <name type="scientific">Gracilaria firma</name>
    <dbReference type="NCBI Taxonomy" id="2510791"/>
    <lineage>
        <taxon>Eukaryota</taxon>
        <taxon>Rhodophyta</taxon>
        <taxon>Florideophyceae</taxon>
        <taxon>Rhodymeniophycidae</taxon>
        <taxon>Gracilariales</taxon>
        <taxon>Gracilariaceae</taxon>
        <taxon>Gracilaria</taxon>
    </lineage>
</organism>
<dbReference type="Gene3D" id="1.10.10.10">
    <property type="entry name" value="Winged helix-like DNA-binding domain superfamily/Winged helix DNA-binding domain"/>
    <property type="match status" value="1"/>
</dbReference>
<dbReference type="InterPro" id="IPR016032">
    <property type="entry name" value="Sig_transdc_resp-reg_C-effctor"/>
</dbReference>
<accession>A0A2Z2JNL4</accession>
<evidence type="ECO:0000259" key="5">
    <source>
        <dbReference type="PROSITE" id="PS50110"/>
    </source>
</evidence>
<dbReference type="InterPro" id="IPR011006">
    <property type="entry name" value="CheY-like_superfamily"/>
</dbReference>
<dbReference type="PRINTS" id="PR00038">
    <property type="entry name" value="HTHLUXR"/>
</dbReference>
<evidence type="ECO:0000256" key="2">
    <source>
        <dbReference type="ARBA" id="ARBA00023125"/>
    </source>
</evidence>
<dbReference type="SUPFAM" id="SSF52172">
    <property type="entry name" value="CheY-like"/>
    <property type="match status" value="1"/>
</dbReference>
<dbReference type="RefSeq" id="YP_009498041.1">
    <property type="nucleotide sequence ID" value="NC_038051.1"/>
</dbReference>
<dbReference type="GeneID" id="37500378"/>
<feature type="domain" description="HTH luxR-type" evidence="4">
    <location>
        <begin position="149"/>
        <end position="214"/>
    </location>
</feature>
<dbReference type="GO" id="GO:0006355">
    <property type="term" value="P:regulation of DNA-templated transcription"/>
    <property type="evidence" value="ECO:0007669"/>
    <property type="project" value="InterPro"/>
</dbReference>
<keyword evidence="6" id="KW-0150">Chloroplast</keyword>
<geneLocation type="chloroplast" evidence="6"/>
<dbReference type="InterPro" id="IPR036388">
    <property type="entry name" value="WH-like_DNA-bd_sf"/>
</dbReference>
<dbReference type="InterPro" id="IPR001789">
    <property type="entry name" value="Sig_transdc_resp-reg_receiver"/>
</dbReference>
<evidence type="ECO:0000313" key="6">
    <source>
        <dbReference type="EMBL" id="ART65304.1"/>
    </source>
</evidence>
<dbReference type="PROSITE" id="PS50110">
    <property type="entry name" value="RESPONSE_REGULATORY"/>
    <property type="match status" value="1"/>
</dbReference>
<evidence type="ECO:0000259" key="4">
    <source>
        <dbReference type="PROSITE" id="PS50043"/>
    </source>
</evidence>
<dbReference type="PROSITE" id="PS50043">
    <property type="entry name" value="HTH_LUXR_2"/>
    <property type="match status" value="1"/>
</dbReference>
<sequence length="221" mass="25722">MINYDNKKKILLIDDNIDLLNSMASYLISENFKVHITTNGYNALQNLEIIQPDLIITDIIMPNIDGYELVQKIRSEQNQNNIPIIFLTAKGMTPDRILGYNLGCNAYLTKPFYPEELISIINNIFKYIEVWKENLNKNTQETKKQDEKENSVFDSLTSREYNILLLVTKGYTNKEIAYKLKSSLRNIEKYVSRLLNKTQTRNRTELTKLTLLNGFNKIKGE</sequence>
<gene>
    <name evidence="6" type="primary">ycf29</name>
</gene>
<dbReference type="EMBL" id="KY018922">
    <property type="protein sequence ID" value="ART65304.1"/>
    <property type="molecule type" value="Genomic_DNA"/>
</dbReference>
<keyword evidence="2" id="KW-0238">DNA-binding</keyword>
<dbReference type="GO" id="GO:0000155">
    <property type="term" value="F:phosphorelay sensor kinase activity"/>
    <property type="evidence" value="ECO:0007669"/>
    <property type="project" value="TreeGrafter"/>
</dbReference>
<dbReference type="AlphaFoldDB" id="A0A2Z2JNL4"/>
<feature type="modified residue" description="4-aspartylphosphate" evidence="3">
    <location>
        <position position="58"/>
    </location>
</feature>
<keyword evidence="6" id="KW-0934">Plastid</keyword>
<dbReference type="PANTHER" id="PTHR43547:SF2">
    <property type="entry name" value="HYBRID SIGNAL TRANSDUCTION HISTIDINE KINASE C"/>
    <property type="match status" value="1"/>
</dbReference>
<dbReference type="SUPFAM" id="SSF46894">
    <property type="entry name" value="C-terminal effector domain of the bipartite response regulators"/>
    <property type="match status" value="1"/>
</dbReference>